<dbReference type="GO" id="GO:0005546">
    <property type="term" value="F:phosphatidylinositol-4,5-bisphosphate binding"/>
    <property type="evidence" value="ECO:0007669"/>
    <property type="project" value="InterPro"/>
</dbReference>
<feature type="region of interest" description="Disordered" evidence="5">
    <location>
        <begin position="404"/>
        <end position="425"/>
    </location>
</feature>
<evidence type="ECO:0000313" key="8">
    <source>
        <dbReference type="Proteomes" id="UP000075714"/>
    </source>
</evidence>
<accession>A0A150GVN8</accession>
<sequence>MGPGRTDEQLEPFLAAVGRLEAALEALEAALEGGGADAVLEAYEHAQGLYDRSMRDCEADLVAVLAQNSAARLPSVAWLAEKASLENLHASLASPELELLPPEAVSRVARLAEAMLRARHVSCLDTYAQARSRALDTLLSLVGLDSSTSSSVLPAGLSMQSADALQRTVAGWAFQLRVLLLGAAAELALAQDVGKAVCEGRSTARSPDRLFVLLQMHKSLMDLLPYLDDLLSPRERCTGLLNEAHLLGVMMGRAARQLFAEFEEGVGGVVGPGGGSSSSAVSKLTMLDGTVHPICATTLSFLKRLFTYPNALTLLFSPGGSVAGAASGGDAVATAAAASAGSTIMRILMRLLEALEAKAKAYKSPALGHLFLMNNVHYMVWTVEQAAAVDKQLQREKAAVAEAAAATGAAPDDDNSAKRRTGTKRRAATAAAAAAAAAIDGGGATRAAGAGDVPSTADALPSGLGVLGSAWVERHKDIVEHYGAAYHEDTWRPLIAGLEAVIVTEEDKEPSDPGRFKSWLKSKFAKVNGQLDAILKQQATWTIPDSKLKAAVRNVIKQDLVPLYGEFWQRYTAVNFTTHPEKYLRYPPEQLEYLVDHALFEGRATSGPRGASASGGPSLAAMSRSSVAPTPLRVPAGSAGDVVFASPPASSRAAGSMAGSRR</sequence>
<dbReference type="InterPro" id="IPR016159">
    <property type="entry name" value="Cullin_repeat-like_dom_sf"/>
</dbReference>
<dbReference type="GO" id="GO:0006887">
    <property type="term" value="P:exocytosis"/>
    <property type="evidence" value="ECO:0007669"/>
    <property type="project" value="UniProtKB-KW"/>
</dbReference>
<comment type="caution">
    <text evidence="7">The sequence shown here is derived from an EMBL/GenBank/DDBJ whole genome shotgun (WGS) entry which is preliminary data.</text>
</comment>
<feature type="compositionally biased region" description="Low complexity" evidence="5">
    <location>
        <begin position="645"/>
        <end position="662"/>
    </location>
</feature>
<evidence type="ECO:0000256" key="3">
    <source>
        <dbReference type="ARBA" id="ARBA00022483"/>
    </source>
</evidence>
<comment type="similarity">
    <text evidence="1 4">Belongs to the EXO70 family.</text>
</comment>
<reference evidence="8" key="1">
    <citation type="journal article" date="2016" name="Nat. Commun.">
        <title>The Gonium pectorale genome demonstrates co-option of cell cycle regulation during the evolution of multicellularity.</title>
        <authorList>
            <person name="Hanschen E.R."/>
            <person name="Marriage T.N."/>
            <person name="Ferris P.J."/>
            <person name="Hamaji T."/>
            <person name="Toyoda A."/>
            <person name="Fujiyama A."/>
            <person name="Neme R."/>
            <person name="Noguchi H."/>
            <person name="Minakuchi Y."/>
            <person name="Suzuki M."/>
            <person name="Kawai-Toyooka H."/>
            <person name="Smith D.R."/>
            <person name="Sparks H."/>
            <person name="Anderson J."/>
            <person name="Bakaric R."/>
            <person name="Luria V."/>
            <person name="Karger A."/>
            <person name="Kirschner M.W."/>
            <person name="Durand P.M."/>
            <person name="Michod R.E."/>
            <person name="Nozaki H."/>
            <person name="Olson B.J."/>
        </authorList>
    </citation>
    <scope>NUCLEOTIDE SEQUENCE [LARGE SCALE GENOMIC DNA]</scope>
    <source>
        <strain evidence="8">NIES-2863</strain>
    </source>
</reference>
<dbReference type="SUPFAM" id="SSF74788">
    <property type="entry name" value="Cullin repeat-like"/>
    <property type="match status" value="1"/>
</dbReference>
<feature type="compositionally biased region" description="Low complexity" evidence="5">
    <location>
        <begin position="605"/>
        <end position="623"/>
    </location>
</feature>
<dbReference type="STRING" id="33097.A0A150GVN8"/>
<dbReference type="Pfam" id="PF03081">
    <property type="entry name" value="Exo70_C"/>
    <property type="match status" value="2"/>
</dbReference>
<name>A0A150GVN8_GONPE</name>
<keyword evidence="2 4" id="KW-0813">Transport</keyword>
<evidence type="ECO:0000256" key="1">
    <source>
        <dbReference type="ARBA" id="ARBA00006756"/>
    </source>
</evidence>
<dbReference type="EMBL" id="LSYV01000007">
    <property type="protein sequence ID" value="KXZ53823.1"/>
    <property type="molecule type" value="Genomic_DNA"/>
</dbReference>
<dbReference type="InterPro" id="IPR046364">
    <property type="entry name" value="Exo70_C"/>
</dbReference>
<evidence type="ECO:0000256" key="4">
    <source>
        <dbReference type="RuleBase" id="RU365026"/>
    </source>
</evidence>
<dbReference type="AlphaFoldDB" id="A0A150GVN8"/>
<dbReference type="Proteomes" id="UP000075714">
    <property type="component" value="Unassembled WGS sequence"/>
</dbReference>
<gene>
    <name evidence="7" type="ORF">GPECTOR_6g741</name>
</gene>
<dbReference type="OrthoDB" id="1922221at2759"/>
<evidence type="ECO:0000256" key="5">
    <source>
        <dbReference type="SAM" id="MobiDB-lite"/>
    </source>
</evidence>
<evidence type="ECO:0000256" key="2">
    <source>
        <dbReference type="ARBA" id="ARBA00022448"/>
    </source>
</evidence>
<dbReference type="PANTHER" id="PTHR12542">
    <property type="entry name" value="EXOCYST COMPLEX PROTEIN EXO70"/>
    <property type="match status" value="1"/>
</dbReference>
<keyword evidence="8" id="KW-1185">Reference proteome</keyword>
<proteinExistence type="inferred from homology"/>
<organism evidence="7 8">
    <name type="scientific">Gonium pectorale</name>
    <name type="common">Green alga</name>
    <dbReference type="NCBI Taxonomy" id="33097"/>
    <lineage>
        <taxon>Eukaryota</taxon>
        <taxon>Viridiplantae</taxon>
        <taxon>Chlorophyta</taxon>
        <taxon>core chlorophytes</taxon>
        <taxon>Chlorophyceae</taxon>
        <taxon>CS clade</taxon>
        <taxon>Chlamydomonadales</taxon>
        <taxon>Volvocaceae</taxon>
        <taxon>Gonium</taxon>
    </lineage>
</organism>
<comment type="function">
    <text evidence="4">Component of the exocyst complex.</text>
</comment>
<keyword evidence="4" id="KW-0653">Protein transport</keyword>
<feature type="region of interest" description="Disordered" evidence="5">
    <location>
        <begin position="605"/>
        <end position="662"/>
    </location>
</feature>
<evidence type="ECO:0000313" key="7">
    <source>
        <dbReference type="EMBL" id="KXZ53823.1"/>
    </source>
</evidence>
<dbReference type="Gene3D" id="1.20.1280.170">
    <property type="entry name" value="Exocyst complex component Exo70"/>
    <property type="match status" value="2"/>
</dbReference>
<protein>
    <recommendedName>
        <fullName evidence="4">Exocyst subunit Exo70 family protein</fullName>
    </recommendedName>
</protein>
<dbReference type="PANTHER" id="PTHR12542:SF41">
    <property type="entry name" value="EXOCYST COMPLEX COMPONENT 7"/>
    <property type="match status" value="1"/>
</dbReference>
<dbReference type="GO" id="GO:0000145">
    <property type="term" value="C:exocyst"/>
    <property type="evidence" value="ECO:0007669"/>
    <property type="project" value="InterPro"/>
</dbReference>
<feature type="domain" description="Exocyst complex subunit Exo70 C-terminal" evidence="6">
    <location>
        <begin position="189"/>
        <end position="386"/>
    </location>
</feature>
<dbReference type="GO" id="GO:0015031">
    <property type="term" value="P:protein transport"/>
    <property type="evidence" value="ECO:0007669"/>
    <property type="project" value="UniProtKB-KW"/>
</dbReference>
<dbReference type="InterPro" id="IPR004140">
    <property type="entry name" value="Exo70"/>
</dbReference>
<evidence type="ECO:0000259" key="6">
    <source>
        <dbReference type="Pfam" id="PF03081"/>
    </source>
</evidence>
<feature type="domain" description="Exocyst complex subunit Exo70 C-terminal" evidence="6">
    <location>
        <begin position="466"/>
        <end position="595"/>
    </location>
</feature>
<keyword evidence="3 4" id="KW-0268">Exocytosis</keyword>